<comment type="caution">
    <text evidence="2">The sequence shown here is derived from an EMBL/GenBank/DDBJ whole genome shotgun (WGS) entry which is preliminary data.</text>
</comment>
<proteinExistence type="predicted"/>
<organism evidence="2 3">
    <name type="scientific">Chionoecetes opilio</name>
    <name type="common">Atlantic snow crab</name>
    <name type="synonym">Cancer opilio</name>
    <dbReference type="NCBI Taxonomy" id="41210"/>
    <lineage>
        <taxon>Eukaryota</taxon>
        <taxon>Metazoa</taxon>
        <taxon>Ecdysozoa</taxon>
        <taxon>Arthropoda</taxon>
        <taxon>Crustacea</taxon>
        <taxon>Multicrustacea</taxon>
        <taxon>Malacostraca</taxon>
        <taxon>Eumalacostraca</taxon>
        <taxon>Eucarida</taxon>
        <taxon>Decapoda</taxon>
        <taxon>Pleocyemata</taxon>
        <taxon>Brachyura</taxon>
        <taxon>Eubrachyura</taxon>
        <taxon>Majoidea</taxon>
        <taxon>Majidae</taxon>
        <taxon>Chionoecetes</taxon>
    </lineage>
</organism>
<evidence type="ECO:0000256" key="1">
    <source>
        <dbReference type="SAM" id="MobiDB-lite"/>
    </source>
</evidence>
<dbReference type="AlphaFoldDB" id="A0A8J5CZI6"/>
<protein>
    <submittedName>
        <fullName evidence="2">Uncharacterized protein</fullName>
    </submittedName>
</protein>
<evidence type="ECO:0000313" key="3">
    <source>
        <dbReference type="Proteomes" id="UP000770661"/>
    </source>
</evidence>
<dbReference type="EMBL" id="JACEEZ010003698">
    <property type="protein sequence ID" value="KAG0727114.1"/>
    <property type="molecule type" value="Genomic_DNA"/>
</dbReference>
<accession>A0A8J5CZI6</accession>
<reference evidence="2" key="1">
    <citation type="submission" date="2020-07" db="EMBL/GenBank/DDBJ databases">
        <title>The High-quality genome of the commercially important snow crab, Chionoecetes opilio.</title>
        <authorList>
            <person name="Jeong J.-H."/>
            <person name="Ryu S."/>
        </authorList>
    </citation>
    <scope>NUCLEOTIDE SEQUENCE</scope>
    <source>
        <strain evidence="2">MADBK_172401_WGS</strain>
        <tissue evidence="2">Digestive gland</tissue>
    </source>
</reference>
<sequence>MPLSSPPIDNPSTSRTLERGHTGRRPTSVIGYSSLARGEDRKPSRAGLNRSQVAGLNRSQGAGLNYVEDYRVHEARRPSLAVEGGGPRLRRGAYGYSGGPGGGYRKYRSTGNLSGKPHLREAKVLLLFGGGAIG</sequence>
<name>A0A8J5CZI6_CHIOP</name>
<evidence type="ECO:0000313" key="2">
    <source>
        <dbReference type="EMBL" id="KAG0727114.1"/>
    </source>
</evidence>
<feature type="region of interest" description="Disordered" evidence="1">
    <location>
        <begin position="81"/>
        <end position="103"/>
    </location>
</feature>
<keyword evidence="3" id="KW-1185">Reference proteome</keyword>
<dbReference type="Proteomes" id="UP000770661">
    <property type="component" value="Unassembled WGS sequence"/>
</dbReference>
<gene>
    <name evidence="2" type="ORF">GWK47_035310</name>
</gene>
<feature type="region of interest" description="Disordered" evidence="1">
    <location>
        <begin position="1"/>
        <end position="54"/>
    </location>
</feature>